<dbReference type="Proteomes" id="UP001497623">
    <property type="component" value="Unassembled WGS sequence"/>
</dbReference>
<evidence type="ECO:0000313" key="2">
    <source>
        <dbReference type="Proteomes" id="UP001497623"/>
    </source>
</evidence>
<gene>
    <name evidence="1" type="ORF">MNOR_LOCUS33277</name>
</gene>
<organism evidence="1 2">
    <name type="scientific">Meganyctiphanes norvegica</name>
    <name type="common">Northern krill</name>
    <name type="synonym">Thysanopoda norvegica</name>
    <dbReference type="NCBI Taxonomy" id="48144"/>
    <lineage>
        <taxon>Eukaryota</taxon>
        <taxon>Metazoa</taxon>
        <taxon>Ecdysozoa</taxon>
        <taxon>Arthropoda</taxon>
        <taxon>Crustacea</taxon>
        <taxon>Multicrustacea</taxon>
        <taxon>Malacostraca</taxon>
        <taxon>Eumalacostraca</taxon>
        <taxon>Eucarida</taxon>
        <taxon>Euphausiacea</taxon>
        <taxon>Euphausiidae</taxon>
        <taxon>Meganyctiphanes</taxon>
    </lineage>
</organism>
<reference evidence="1 2" key="1">
    <citation type="submission" date="2024-05" db="EMBL/GenBank/DDBJ databases">
        <authorList>
            <person name="Wallberg A."/>
        </authorList>
    </citation>
    <scope>NUCLEOTIDE SEQUENCE [LARGE SCALE GENOMIC DNA]</scope>
</reference>
<keyword evidence="2" id="KW-1185">Reference proteome</keyword>
<sequence>MSKYTEYDTNLNPFINLADFILRKSPNGTKFNTYKDKLNMSMSLHPVYINNTFIPDHLRESFSRVRLMSHNLKIETGRWSRIPRELRVCQCNNTNVQSETHVLIDCELVHSIRLRYPMLNFRDINSLFNESTHIYLLCKYVHEVLKYFS</sequence>
<comment type="caution">
    <text evidence="1">The sequence shown here is derived from an EMBL/GenBank/DDBJ whole genome shotgun (WGS) entry which is preliminary data.</text>
</comment>
<protein>
    <recommendedName>
        <fullName evidence="3">Reverse transcriptase zinc-binding domain-containing protein</fullName>
    </recommendedName>
</protein>
<dbReference type="AlphaFoldDB" id="A0AAV2S7G0"/>
<accession>A0AAV2S7G0</accession>
<name>A0AAV2S7G0_MEGNR</name>
<evidence type="ECO:0008006" key="3">
    <source>
        <dbReference type="Google" id="ProtNLM"/>
    </source>
</evidence>
<dbReference type="EMBL" id="CAXKWB010047559">
    <property type="protein sequence ID" value="CAL4165567.1"/>
    <property type="molecule type" value="Genomic_DNA"/>
</dbReference>
<proteinExistence type="predicted"/>
<evidence type="ECO:0000313" key="1">
    <source>
        <dbReference type="EMBL" id="CAL4165567.1"/>
    </source>
</evidence>